<feature type="compositionally biased region" description="Basic and acidic residues" evidence="4">
    <location>
        <begin position="152"/>
        <end position="196"/>
    </location>
</feature>
<keyword evidence="6" id="KW-1185">Reference proteome</keyword>
<dbReference type="GO" id="GO:0030141">
    <property type="term" value="C:secretory granule"/>
    <property type="evidence" value="ECO:0007669"/>
    <property type="project" value="InterPro"/>
</dbReference>
<feature type="compositionally biased region" description="Basic and acidic residues" evidence="4">
    <location>
        <begin position="278"/>
        <end position="292"/>
    </location>
</feature>
<organism evidence="5 6">
    <name type="scientific">Takifugu flavidus</name>
    <name type="common">sansaifugu</name>
    <dbReference type="NCBI Taxonomy" id="433684"/>
    <lineage>
        <taxon>Eukaryota</taxon>
        <taxon>Metazoa</taxon>
        <taxon>Chordata</taxon>
        <taxon>Craniata</taxon>
        <taxon>Vertebrata</taxon>
        <taxon>Euteleostomi</taxon>
        <taxon>Actinopterygii</taxon>
        <taxon>Neopterygii</taxon>
        <taxon>Teleostei</taxon>
        <taxon>Neoteleostei</taxon>
        <taxon>Acanthomorphata</taxon>
        <taxon>Eupercaria</taxon>
        <taxon>Tetraodontiformes</taxon>
        <taxon>Tetradontoidea</taxon>
        <taxon>Tetraodontidae</taxon>
        <taxon>Takifugu</taxon>
    </lineage>
</organism>
<dbReference type="EMBL" id="RHFK02000011">
    <property type="protein sequence ID" value="TWW69089.1"/>
    <property type="molecule type" value="Genomic_DNA"/>
</dbReference>
<feature type="compositionally biased region" description="Basic residues" evidence="4">
    <location>
        <begin position="244"/>
        <end position="261"/>
    </location>
</feature>
<evidence type="ECO:0000256" key="2">
    <source>
        <dbReference type="ARBA" id="ARBA00022641"/>
    </source>
</evidence>
<name>A0A5C6NR21_9TELE</name>
<keyword evidence="1" id="KW-0597">Phosphoprotein</keyword>
<feature type="compositionally biased region" description="Basic residues" evidence="4">
    <location>
        <begin position="374"/>
        <end position="388"/>
    </location>
</feature>
<dbReference type="GO" id="GO:0005615">
    <property type="term" value="C:extracellular space"/>
    <property type="evidence" value="ECO:0007669"/>
    <property type="project" value="TreeGrafter"/>
</dbReference>
<feature type="compositionally biased region" description="Basic residues" evidence="4">
    <location>
        <begin position="422"/>
        <end position="433"/>
    </location>
</feature>
<accession>A0A5C6NR21</accession>
<dbReference type="AlphaFoldDB" id="A0A5C6NR21"/>
<evidence type="ECO:0000313" key="5">
    <source>
        <dbReference type="EMBL" id="TWW69089.1"/>
    </source>
</evidence>
<feature type="compositionally biased region" description="Basic and acidic residues" evidence="4">
    <location>
        <begin position="389"/>
        <end position="421"/>
    </location>
</feature>
<keyword evidence="3" id="KW-0165">Cleavage on pair of basic residues</keyword>
<feature type="compositionally biased region" description="Acidic residues" evidence="4">
    <location>
        <begin position="517"/>
        <end position="532"/>
    </location>
</feature>
<evidence type="ECO:0000313" key="6">
    <source>
        <dbReference type="Proteomes" id="UP000324091"/>
    </source>
</evidence>
<evidence type="ECO:0000256" key="3">
    <source>
        <dbReference type="ARBA" id="ARBA00022685"/>
    </source>
</evidence>
<evidence type="ECO:0000256" key="1">
    <source>
        <dbReference type="ARBA" id="ARBA00022553"/>
    </source>
</evidence>
<feature type="compositionally biased region" description="Basic and acidic residues" evidence="4">
    <location>
        <begin position="221"/>
        <end position="243"/>
    </location>
</feature>
<sequence>MSTQSIHQIFLTSLSSGRLSSSRQSAAQLSPDCSERTRVAQQHPRAFFAGSDFHLAEMRRFLVVVVVAALLTENLALPIGKEGQREDVVTRCLVDVLSKALSKPDSQLDPECKDILLAGVKHAPLDKKSARTVTHGEVVNGQPETPEANGADVKDIEALLKSVEGKRETPEDERSQESWSLGDDKGHENGEEEPRQKRSTSWRPKYSSRKNKRGEEEEDNERSQESWDLDEKRSEEEEGEREKRKDKRGWRPGRYHQRRHKRDEESDDERSQESWSLGDDKGHENGEEEPRQKRSTSWRPKYSSRKNKRGEEEEDNERSQESWDLDEKRSEEEEEGEREKRKWRPGRYHQTRHRRDESDDERSQEYWDFDNGRDKRKWRPGRYHQTRHKRDEELPEEPREENNEERSQESWDFDNGRDKRGWRPGRYHQRRHKRDEEFSDDSDYERSQEYWDFDTGYDKRNWRPGRYHQRRHRRDEEVTNEEPDNERSQESWSLDKRNGKDEYHHGNKYHSHGGGSLEEDAEQGGDSEEYEEQVQGRNEALRYLSEKRNPWIYRGYYHPTWFKREQDNATPNKEKELETLAAMDIELQKIAAKLHDNGT</sequence>
<dbReference type="PANTHER" id="PTHR10583:SF4">
    <property type="entry name" value="SECRETOGRANIN-1"/>
    <property type="match status" value="1"/>
</dbReference>
<feature type="compositionally biased region" description="Basic and acidic residues" evidence="4">
    <location>
        <begin position="354"/>
        <end position="373"/>
    </location>
</feature>
<comment type="caution">
    <text evidence="5">The sequence shown here is derived from an EMBL/GenBank/DDBJ whole genome shotgun (WGS) entry which is preliminary data.</text>
</comment>
<reference evidence="5 6" key="1">
    <citation type="submission" date="2019-04" db="EMBL/GenBank/DDBJ databases">
        <title>Chromosome genome assembly for Takifugu flavidus.</title>
        <authorList>
            <person name="Xiao S."/>
        </authorList>
    </citation>
    <scope>NUCLEOTIDE SEQUENCE [LARGE SCALE GENOMIC DNA]</scope>
    <source>
        <strain evidence="5">HTHZ2018</strain>
        <tissue evidence="5">Muscle</tissue>
    </source>
</reference>
<keyword evidence="2" id="KW-0765">Sulfation</keyword>
<evidence type="ECO:0008006" key="7">
    <source>
        <dbReference type="Google" id="ProtNLM"/>
    </source>
</evidence>
<dbReference type="InterPro" id="IPR001819">
    <property type="entry name" value="Chromogranin_AB"/>
</dbReference>
<dbReference type="PANTHER" id="PTHR10583">
    <property type="entry name" value="CHROMOGRANIN"/>
    <property type="match status" value="1"/>
</dbReference>
<feature type="region of interest" description="Disordered" evidence="4">
    <location>
        <begin position="128"/>
        <end position="536"/>
    </location>
</feature>
<feature type="compositionally biased region" description="Basic residues" evidence="4">
    <location>
        <begin position="341"/>
        <end position="353"/>
    </location>
</feature>
<feature type="compositionally biased region" description="Basic and acidic residues" evidence="4">
    <location>
        <begin position="485"/>
        <end position="505"/>
    </location>
</feature>
<dbReference type="PRINTS" id="PR00659">
    <property type="entry name" value="CHROMOGRANIN"/>
</dbReference>
<evidence type="ECO:0000256" key="4">
    <source>
        <dbReference type="SAM" id="MobiDB-lite"/>
    </source>
</evidence>
<gene>
    <name evidence="5" type="ORF">D4764_19G0008880</name>
</gene>
<protein>
    <recommendedName>
        <fullName evidence="7">Chromogranin B</fullName>
    </recommendedName>
</protein>
<feature type="compositionally biased region" description="Basic residues" evidence="4">
    <location>
        <begin position="462"/>
        <end position="473"/>
    </location>
</feature>
<dbReference type="Proteomes" id="UP000324091">
    <property type="component" value="Chromosome 19"/>
</dbReference>
<feature type="compositionally biased region" description="Basic and acidic residues" evidence="4">
    <location>
        <begin position="317"/>
        <end position="331"/>
    </location>
</feature>
<proteinExistence type="predicted"/>